<evidence type="ECO:0000256" key="3">
    <source>
        <dbReference type="ARBA" id="ARBA00004721"/>
    </source>
</evidence>
<evidence type="ECO:0000256" key="5">
    <source>
        <dbReference type="ARBA" id="ARBA00022617"/>
    </source>
</evidence>
<evidence type="ECO:0000256" key="9">
    <source>
        <dbReference type="ARBA" id="ARBA00023002"/>
    </source>
</evidence>
<accession>A0A9W8J739</accession>
<comment type="similarity">
    <text evidence="4">Belongs to the cytochrome P450 family.</text>
</comment>
<evidence type="ECO:0000256" key="2">
    <source>
        <dbReference type="ARBA" id="ARBA00004370"/>
    </source>
</evidence>
<keyword evidence="9" id="KW-0560">Oxidoreductase</keyword>
<dbReference type="GO" id="GO:0005506">
    <property type="term" value="F:iron ion binding"/>
    <property type="evidence" value="ECO:0007669"/>
    <property type="project" value="InterPro"/>
</dbReference>
<evidence type="ECO:0000313" key="15">
    <source>
        <dbReference type="Proteomes" id="UP001140091"/>
    </source>
</evidence>
<organism evidence="14 15">
    <name type="scientific">Candolleomyces eurysporus</name>
    <dbReference type="NCBI Taxonomy" id="2828524"/>
    <lineage>
        <taxon>Eukaryota</taxon>
        <taxon>Fungi</taxon>
        <taxon>Dikarya</taxon>
        <taxon>Basidiomycota</taxon>
        <taxon>Agaricomycotina</taxon>
        <taxon>Agaricomycetes</taxon>
        <taxon>Agaricomycetidae</taxon>
        <taxon>Agaricales</taxon>
        <taxon>Agaricineae</taxon>
        <taxon>Psathyrellaceae</taxon>
        <taxon>Candolleomyces</taxon>
    </lineage>
</organism>
<keyword evidence="8" id="KW-1133">Transmembrane helix</keyword>
<protein>
    <recommendedName>
        <fullName evidence="16">Cytochrome P450</fullName>
    </recommendedName>
</protein>
<keyword evidence="7 13" id="KW-0479">Metal-binding</keyword>
<comment type="subcellular location">
    <subcellularLocation>
        <location evidence="2">Membrane</location>
    </subcellularLocation>
</comment>
<evidence type="ECO:0000256" key="1">
    <source>
        <dbReference type="ARBA" id="ARBA00001971"/>
    </source>
</evidence>
<keyword evidence="15" id="KW-1185">Reference proteome</keyword>
<name>A0A9W8J739_9AGAR</name>
<keyword evidence="5 13" id="KW-0349">Heme</keyword>
<sequence>MLYLSPFQILASVLIGLLILRLLRVFVLAHPLDCIPGPPSQSLVKGNLGQLFSTDSRNFHRSLSETYGGVARTFGFFKERCLFIHDPKALHHIFVKDQHIYEETTAFIAGNKAVFGDGLLSTLGDQHRKQRKMLNPVFSPAHMRTMTSQFFGVTYKLRDVFLRKTSNGPQEIEAMTWLARTAFEIVAQSGFGTSFDPISEDYSEHRFVKSTKLLGPVIRGLILLRLYIVPVIYKYKLGTPSFWRTLVNILPWNRLHKLRDIVDTMYDTSFDLFNEKKQALANDEAGFKTTRKDLMSVLIHANSKASEEDRTFTFAAMDTTSSALCRIFWLLATHQDVQDKLRSEIREVKKGCSSEEPDYDKLSSMPYLDAVCRETLRLYTPISLLAREARQDAVLPLSRPIETIDGRKIQELHIPKNTKVFASLLGSNTTPELWGPDTYEWKPERWLSPLPEKLVDAHIPGVYSHLMTFIGGSRSCIGFKFSQMEMKAILYVLIDQFKFYPTKQEIFWNSIGISTPSVDRTQLRPEMPLLIARAD</sequence>
<feature type="binding site" description="axial binding residue" evidence="13">
    <location>
        <position position="476"/>
    </location>
    <ligand>
        <name>heme</name>
        <dbReference type="ChEBI" id="CHEBI:30413"/>
    </ligand>
    <ligandPart>
        <name>Fe</name>
        <dbReference type="ChEBI" id="CHEBI:18248"/>
    </ligandPart>
</feature>
<dbReference type="InterPro" id="IPR036396">
    <property type="entry name" value="Cyt_P450_sf"/>
</dbReference>
<dbReference type="PRINTS" id="PR00465">
    <property type="entry name" value="EP450IV"/>
</dbReference>
<dbReference type="Pfam" id="PF00067">
    <property type="entry name" value="p450"/>
    <property type="match status" value="1"/>
</dbReference>
<dbReference type="CDD" id="cd11069">
    <property type="entry name" value="CYP_FUM15-like"/>
    <property type="match status" value="1"/>
</dbReference>
<dbReference type="InterPro" id="IPR002403">
    <property type="entry name" value="Cyt_P450_E_grp-IV"/>
</dbReference>
<dbReference type="Proteomes" id="UP001140091">
    <property type="component" value="Unassembled WGS sequence"/>
</dbReference>
<dbReference type="GO" id="GO:0016020">
    <property type="term" value="C:membrane"/>
    <property type="evidence" value="ECO:0007669"/>
    <property type="project" value="UniProtKB-SubCell"/>
</dbReference>
<comment type="cofactor">
    <cofactor evidence="1 13">
        <name>heme</name>
        <dbReference type="ChEBI" id="CHEBI:30413"/>
    </cofactor>
</comment>
<evidence type="ECO:0000313" key="14">
    <source>
        <dbReference type="EMBL" id="KAJ2930386.1"/>
    </source>
</evidence>
<proteinExistence type="inferred from homology"/>
<evidence type="ECO:0000256" key="12">
    <source>
        <dbReference type="ARBA" id="ARBA00023136"/>
    </source>
</evidence>
<dbReference type="InterPro" id="IPR050121">
    <property type="entry name" value="Cytochrome_P450_monoxygenase"/>
</dbReference>
<gene>
    <name evidence="14" type="ORF">H1R20_g6714</name>
</gene>
<feature type="non-terminal residue" evidence="14">
    <location>
        <position position="535"/>
    </location>
</feature>
<dbReference type="GO" id="GO:0004497">
    <property type="term" value="F:monooxygenase activity"/>
    <property type="evidence" value="ECO:0007669"/>
    <property type="project" value="UniProtKB-KW"/>
</dbReference>
<evidence type="ECO:0000256" key="7">
    <source>
        <dbReference type="ARBA" id="ARBA00022723"/>
    </source>
</evidence>
<keyword evidence="12" id="KW-0472">Membrane</keyword>
<dbReference type="InterPro" id="IPR001128">
    <property type="entry name" value="Cyt_P450"/>
</dbReference>
<dbReference type="GO" id="GO:0020037">
    <property type="term" value="F:heme binding"/>
    <property type="evidence" value="ECO:0007669"/>
    <property type="project" value="InterPro"/>
</dbReference>
<comment type="caution">
    <text evidence="14">The sequence shown here is derived from an EMBL/GenBank/DDBJ whole genome shotgun (WGS) entry which is preliminary data.</text>
</comment>
<dbReference type="PANTHER" id="PTHR24305">
    <property type="entry name" value="CYTOCHROME P450"/>
    <property type="match status" value="1"/>
</dbReference>
<evidence type="ECO:0000256" key="13">
    <source>
        <dbReference type="PIRSR" id="PIRSR602403-1"/>
    </source>
</evidence>
<dbReference type="OrthoDB" id="1470350at2759"/>
<evidence type="ECO:0000256" key="6">
    <source>
        <dbReference type="ARBA" id="ARBA00022692"/>
    </source>
</evidence>
<reference evidence="14" key="1">
    <citation type="submission" date="2022-06" db="EMBL/GenBank/DDBJ databases">
        <title>Genome Sequence of Candolleomyces eurysporus.</title>
        <authorList>
            <person name="Buettner E."/>
        </authorList>
    </citation>
    <scope>NUCLEOTIDE SEQUENCE</scope>
    <source>
        <strain evidence="14">VTCC 930004</strain>
    </source>
</reference>
<evidence type="ECO:0000256" key="8">
    <source>
        <dbReference type="ARBA" id="ARBA00022989"/>
    </source>
</evidence>
<dbReference type="SUPFAM" id="SSF48264">
    <property type="entry name" value="Cytochrome P450"/>
    <property type="match status" value="1"/>
</dbReference>
<dbReference type="Gene3D" id="1.10.630.10">
    <property type="entry name" value="Cytochrome P450"/>
    <property type="match status" value="1"/>
</dbReference>
<dbReference type="EMBL" id="JANBPK010000844">
    <property type="protein sequence ID" value="KAJ2930386.1"/>
    <property type="molecule type" value="Genomic_DNA"/>
</dbReference>
<dbReference type="PRINTS" id="PR00385">
    <property type="entry name" value="P450"/>
</dbReference>
<comment type="pathway">
    <text evidence="3">Secondary metabolite biosynthesis; terpenoid biosynthesis.</text>
</comment>
<evidence type="ECO:0008006" key="16">
    <source>
        <dbReference type="Google" id="ProtNLM"/>
    </source>
</evidence>
<keyword evidence="11" id="KW-0503">Monooxygenase</keyword>
<evidence type="ECO:0000256" key="10">
    <source>
        <dbReference type="ARBA" id="ARBA00023004"/>
    </source>
</evidence>
<dbReference type="AlphaFoldDB" id="A0A9W8J739"/>
<keyword evidence="6" id="KW-0812">Transmembrane</keyword>
<evidence type="ECO:0000256" key="11">
    <source>
        <dbReference type="ARBA" id="ARBA00023033"/>
    </source>
</evidence>
<keyword evidence="10 13" id="KW-0408">Iron</keyword>
<evidence type="ECO:0000256" key="4">
    <source>
        <dbReference type="ARBA" id="ARBA00010617"/>
    </source>
</evidence>
<dbReference type="PANTHER" id="PTHR24305:SF166">
    <property type="entry name" value="CYTOCHROME P450 12A4, MITOCHONDRIAL-RELATED"/>
    <property type="match status" value="1"/>
</dbReference>
<dbReference type="GO" id="GO:0016705">
    <property type="term" value="F:oxidoreductase activity, acting on paired donors, with incorporation or reduction of molecular oxygen"/>
    <property type="evidence" value="ECO:0007669"/>
    <property type="project" value="InterPro"/>
</dbReference>